<dbReference type="RefSeq" id="WP_262161544.1">
    <property type="nucleotide sequence ID" value="NZ_CP104934.1"/>
</dbReference>
<evidence type="ECO:0000313" key="1">
    <source>
        <dbReference type="EMBL" id="MCX2848073.1"/>
    </source>
</evidence>
<reference evidence="1 2" key="1">
    <citation type="submission" date="2022-11" db="EMBL/GenBank/DDBJ databases">
        <title>Taxonomy of Curtobacterium flaccumfaciens.</title>
        <authorList>
            <person name="Osdaghi E."/>
            <person name="Taghavi S.M."/>
            <person name="Hamidizade M."/>
            <person name="Abachi H."/>
            <person name="Fazliarab A."/>
            <person name="Baeyen S."/>
            <person name="Portier P."/>
            <person name="Van Vaerenbergh J."/>
            <person name="Jacques M.-A."/>
        </authorList>
    </citation>
    <scope>NUCLEOTIDE SEQUENCE [LARGE SCALE GENOMIC DNA]</scope>
    <source>
        <strain evidence="1 2">LMG 3715</strain>
    </source>
</reference>
<gene>
    <name evidence="1" type="ORF">ORG12_05260</name>
</gene>
<name>A0ABT3S0R8_9MICO</name>
<accession>A0ABT3S0R8</accession>
<dbReference type="EMBL" id="JAPJDE010000002">
    <property type="protein sequence ID" value="MCX2848073.1"/>
    <property type="molecule type" value="Genomic_DNA"/>
</dbReference>
<keyword evidence="2" id="KW-1185">Reference proteome</keyword>
<organism evidence="1 2">
    <name type="scientific">Curtobacterium poinsettiae</name>
    <dbReference type="NCBI Taxonomy" id="159612"/>
    <lineage>
        <taxon>Bacteria</taxon>
        <taxon>Bacillati</taxon>
        <taxon>Actinomycetota</taxon>
        <taxon>Actinomycetes</taxon>
        <taxon>Micrococcales</taxon>
        <taxon>Microbacteriaceae</taxon>
        <taxon>Curtobacterium</taxon>
    </lineage>
</organism>
<proteinExistence type="predicted"/>
<evidence type="ECO:0000313" key="2">
    <source>
        <dbReference type="Proteomes" id="UP001207276"/>
    </source>
</evidence>
<sequence length="175" mass="18580">MIAVVCAVLLTGCTDPAPDSPMQKDTSMNVEQSHQDVLDIFAAVRSVVGRDGWGDDEPAWFICGTGDQEAAQYSYSASRRLPLPGTPDQVAGRVAKALAAIGYGGARVEHDDTLTPERTVISYPKGYLGGTAGDGFAVLFQAYESHADVTIYGHCVPGRAPRFGDPLNPRPTDLP</sequence>
<comment type="caution">
    <text evidence="1">The sequence shown here is derived from an EMBL/GenBank/DDBJ whole genome shotgun (WGS) entry which is preliminary data.</text>
</comment>
<dbReference type="Proteomes" id="UP001207276">
    <property type="component" value="Unassembled WGS sequence"/>
</dbReference>
<protein>
    <submittedName>
        <fullName evidence="1">Uncharacterized protein</fullName>
    </submittedName>
</protein>